<dbReference type="CDD" id="cd18098">
    <property type="entry name" value="SpoU-like"/>
    <property type="match status" value="1"/>
</dbReference>
<dbReference type="GO" id="GO:0032259">
    <property type="term" value="P:methylation"/>
    <property type="evidence" value="ECO:0007669"/>
    <property type="project" value="UniProtKB-KW"/>
</dbReference>
<sequence length="173" mass="18452">MRGYFGIGSEGLSKAHNLGVILRTGHAFGASFAFTVGSELDDKSVRQTDTSGSSTHLPYYQCPSFDAMVLPENCVLVGVELTEDAIDLPSFRHPLNAAYILGPEKGSLSQPVQAACAHIVKIPTAFCLNVGLAAAITLYDRSILFGSHAPRPLVQRRRGQPGIKKRTGLGQNG</sequence>
<dbReference type="SUPFAM" id="SSF75217">
    <property type="entry name" value="alpha/beta knot"/>
    <property type="match status" value="1"/>
</dbReference>
<evidence type="ECO:0000256" key="3">
    <source>
        <dbReference type="SAM" id="MobiDB-lite"/>
    </source>
</evidence>
<evidence type="ECO:0000313" key="5">
    <source>
        <dbReference type="EMBL" id="GHA86969.1"/>
    </source>
</evidence>
<evidence type="ECO:0000256" key="2">
    <source>
        <dbReference type="ARBA" id="ARBA00022679"/>
    </source>
</evidence>
<dbReference type="RefSeq" id="WP_189495608.1">
    <property type="nucleotide sequence ID" value="NZ_BMZH01000002.1"/>
</dbReference>
<dbReference type="InterPro" id="IPR001537">
    <property type="entry name" value="SpoU_MeTrfase"/>
</dbReference>
<accession>A0A8J3G1M1</accession>
<dbReference type="GO" id="GO:0006396">
    <property type="term" value="P:RNA processing"/>
    <property type="evidence" value="ECO:0007669"/>
    <property type="project" value="InterPro"/>
</dbReference>
<evidence type="ECO:0000259" key="4">
    <source>
        <dbReference type="Pfam" id="PF00588"/>
    </source>
</evidence>
<proteinExistence type="predicted"/>
<reference evidence="5" key="2">
    <citation type="submission" date="2020-09" db="EMBL/GenBank/DDBJ databases">
        <authorList>
            <person name="Sun Q."/>
            <person name="Kim S."/>
        </authorList>
    </citation>
    <scope>NUCLEOTIDE SEQUENCE</scope>
    <source>
        <strain evidence="5">KCTC 32513</strain>
    </source>
</reference>
<dbReference type="EMBL" id="BMZH01000002">
    <property type="protein sequence ID" value="GHA86969.1"/>
    <property type="molecule type" value="Genomic_DNA"/>
</dbReference>
<evidence type="ECO:0000256" key="1">
    <source>
        <dbReference type="ARBA" id="ARBA00022603"/>
    </source>
</evidence>
<dbReference type="InterPro" id="IPR051259">
    <property type="entry name" value="rRNA_Methyltransferase"/>
</dbReference>
<name>A0A8J3G1M1_9PROT</name>
<organism evidence="5 6">
    <name type="scientific">Algimonas arctica</name>
    <dbReference type="NCBI Taxonomy" id="1479486"/>
    <lineage>
        <taxon>Bacteria</taxon>
        <taxon>Pseudomonadati</taxon>
        <taxon>Pseudomonadota</taxon>
        <taxon>Alphaproteobacteria</taxon>
        <taxon>Maricaulales</taxon>
        <taxon>Robiginitomaculaceae</taxon>
        <taxon>Algimonas</taxon>
    </lineage>
</organism>
<reference evidence="5" key="1">
    <citation type="journal article" date="2014" name="Int. J. Syst. Evol. Microbiol.">
        <title>Complete genome sequence of Corynebacterium casei LMG S-19264T (=DSM 44701T), isolated from a smear-ripened cheese.</title>
        <authorList>
            <consortium name="US DOE Joint Genome Institute (JGI-PGF)"/>
            <person name="Walter F."/>
            <person name="Albersmeier A."/>
            <person name="Kalinowski J."/>
            <person name="Ruckert C."/>
        </authorList>
    </citation>
    <scope>NUCLEOTIDE SEQUENCE</scope>
    <source>
        <strain evidence="5">KCTC 32513</strain>
    </source>
</reference>
<dbReference type="Pfam" id="PF00588">
    <property type="entry name" value="SpoU_methylase"/>
    <property type="match status" value="1"/>
</dbReference>
<gene>
    <name evidence="5" type="ORF">GCM10009069_07770</name>
</gene>
<dbReference type="InterPro" id="IPR029026">
    <property type="entry name" value="tRNA_m1G_MTases_N"/>
</dbReference>
<comment type="caution">
    <text evidence="5">The sequence shown here is derived from an EMBL/GenBank/DDBJ whole genome shotgun (WGS) entry which is preliminary data.</text>
</comment>
<protein>
    <submittedName>
        <fullName evidence="5">rRNA methyltransferase</fullName>
    </submittedName>
</protein>
<dbReference type="GO" id="GO:0003723">
    <property type="term" value="F:RNA binding"/>
    <property type="evidence" value="ECO:0007669"/>
    <property type="project" value="InterPro"/>
</dbReference>
<keyword evidence="1 5" id="KW-0489">Methyltransferase</keyword>
<dbReference type="Proteomes" id="UP000634004">
    <property type="component" value="Unassembled WGS sequence"/>
</dbReference>
<dbReference type="PANTHER" id="PTHR43191:SF7">
    <property type="entry name" value="OBP33PEP LIKE PROTEIN"/>
    <property type="match status" value="1"/>
</dbReference>
<feature type="compositionally biased region" description="Basic residues" evidence="3">
    <location>
        <begin position="154"/>
        <end position="167"/>
    </location>
</feature>
<dbReference type="PANTHER" id="PTHR43191">
    <property type="entry name" value="RRNA METHYLTRANSFERASE 3"/>
    <property type="match status" value="1"/>
</dbReference>
<dbReference type="Gene3D" id="3.40.1280.10">
    <property type="match status" value="1"/>
</dbReference>
<keyword evidence="6" id="KW-1185">Reference proteome</keyword>
<dbReference type="AlphaFoldDB" id="A0A8J3G1M1"/>
<dbReference type="GO" id="GO:0008173">
    <property type="term" value="F:RNA methyltransferase activity"/>
    <property type="evidence" value="ECO:0007669"/>
    <property type="project" value="InterPro"/>
</dbReference>
<feature type="region of interest" description="Disordered" evidence="3">
    <location>
        <begin position="154"/>
        <end position="173"/>
    </location>
</feature>
<keyword evidence="2" id="KW-0808">Transferase</keyword>
<feature type="domain" description="tRNA/rRNA methyltransferase SpoU type" evidence="4">
    <location>
        <begin position="10"/>
        <end position="139"/>
    </location>
</feature>
<evidence type="ECO:0000313" key="6">
    <source>
        <dbReference type="Proteomes" id="UP000634004"/>
    </source>
</evidence>
<dbReference type="InterPro" id="IPR029028">
    <property type="entry name" value="Alpha/beta_knot_MTases"/>
</dbReference>